<name>A0A2S7A6X7_9XANT</name>
<dbReference type="Proteomes" id="UP000238049">
    <property type="component" value="Unassembled WGS sequence"/>
</dbReference>
<organism evidence="2 3">
    <name type="scientific">Xanthomonas arboricola pv. guizotiae</name>
    <dbReference type="NCBI Taxonomy" id="487867"/>
    <lineage>
        <taxon>Bacteria</taxon>
        <taxon>Pseudomonadati</taxon>
        <taxon>Pseudomonadota</taxon>
        <taxon>Gammaproteobacteria</taxon>
        <taxon>Lysobacterales</taxon>
        <taxon>Lysobacteraceae</taxon>
        <taxon>Xanthomonas</taxon>
    </lineage>
</organism>
<evidence type="ECO:0000313" key="3">
    <source>
        <dbReference type="Proteomes" id="UP000238049"/>
    </source>
</evidence>
<dbReference type="EMBL" id="MDSL01000003">
    <property type="protein sequence ID" value="PPU03965.1"/>
    <property type="molecule type" value="Genomic_DNA"/>
</dbReference>
<proteinExistence type="predicted"/>
<reference evidence="2 3" key="1">
    <citation type="submission" date="2016-08" db="EMBL/GenBank/DDBJ databases">
        <title>Evolution of the type three secretion system and type three effector repertoires in Xanthomonas.</title>
        <authorList>
            <person name="Merda D."/>
            <person name="Briand M."/>
            <person name="Bosis E."/>
            <person name="Rousseau C."/>
            <person name="Portier P."/>
            <person name="Jacques M.-A."/>
            <person name="Fischer-Le Saux M."/>
        </authorList>
    </citation>
    <scope>NUCLEOTIDE SEQUENCE [LARGE SCALE GENOMIC DNA]</scope>
    <source>
        <strain evidence="2 3">CFBP 7409</strain>
    </source>
</reference>
<sequence length="91" mass="9906">MRSQASTAMRWQAVTLHQRARARGYACALLTWKLAMPHVLQPPMHAKTSRSTSAVLPARAPRGTAAARNASALADSFDTSHQMPRRLRGAA</sequence>
<evidence type="ECO:0000256" key="1">
    <source>
        <dbReference type="SAM" id="MobiDB-lite"/>
    </source>
</evidence>
<protein>
    <submittedName>
        <fullName evidence="2">Uncharacterized protein</fullName>
    </submittedName>
</protein>
<feature type="region of interest" description="Disordered" evidence="1">
    <location>
        <begin position="44"/>
        <end position="91"/>
    </location>
</feature>
<gene>
    <name evidence="2" type="ORF">XarbCFBP7409_02145</name>
</gene>
<comment type="caution">
    <text evidence="2">The sequence shown here is derived from an EMBL/GenBank/DDBJ whole genome shotgun (WGS) entry which is preliminary data.</text>
</comment>
<dbReference type="AlphaFoldDB" id="A0A2S7A6X7"/>
<feature type="compositionally biased region" description="Low complexity" evidence="1">
    <location>
        <begin position="58"/>
        <end position="74"/>
    </location>
</feature>
<evidence type="ECO:0000313" key="2">
    <source>
        <dbReference type="EMBL" id="PPU03965.1"/>
    </source>
</evidence>
<accession>A0A2S7A6X7</accession>